<dbReference type="GO" id="GO:0004386">
    <property type="term" value="F:helicase activity"/>
    <property type="evidence" value="ECO:0007669"/>
    <property type="project" value="UniProtKB-KW"/>
</dbReference>
<keyword evidence="3" id="KW-0067">ATP-binding</keyword>
<dbReference type="SMART" id="SM00487">
    <property type="entry name" value="DEXDc"/>
    <property type="match status" value="1"/>
</dbReference>
<dbReference type="InterPro" id="IPR027417">
    <property type="entry name" value="P-loop_NTPase"/>
</dbReference>
<dbReference type="CDD" id="cd18799">
    <property type="entry name" value="SF2_C_EcoAI-like"/>
    <property type="match status" value="1"/>
</dbReference>
<dbReference type="CDD" id="cd09205">
    <property type="entry name" value="PLDc_N_DEXD_b3"/>
    <property type="match status" value="1"/>
</dbReference>
<gene>
    <name evidence="3" type="ORF">F2Q65_18180</name>
</gene>
<dbReference type="Gene3D" id="3.30.870.10">
    <property type="entry name" value="Endonuclease Chain A"/>
    <property type="match status" value="1"/>
</dbReference>
<dbReference type="Pfam" id="PF13091">
    <property type="entry name" value="PLDc_2"/>
    <property type="match status" value="1"/>
</dbReference>
<dbReference type="PANTHER" id="PTHR47396:SF1">
    <property type="entry name" value="ATP-DEPENDENT HELICASE IRC3-RELATED"/>
    <property type="match status" value="1"/>
</dbReference>
<dbReference type="InterPro" id="IPR050742">
    <property type="entry name" value="Helicase_Restrict-Modif_Enz"/>
</dbReference>
<dbReference type="InterPro" id="IPR014001">
    <property type="entry name" value="Helicase_ATP-bd"/>
</dbReference>
<dbReference type="GO" id="GO:0005524">
    <property type="term" value="F:ATP binding"/>
    <property type="evidence" value="ECO:0007669"/>
    <property type="project" value="InterPro"/>
</dbReference>
<dbReference type="EMBL" id="VWXX01000050">
    <property type="protein sequence ID" value="KAA6182249.1"/>
    <property type="molecule type" value="Genomic_DNA"/>
</dbReference>
<dbReference type="InterPro" id="IPR001650">
    <property type="entry name" value="Helicase_C-like"/>
</dbReference>
<dbReference type="Proteomes" id="UP000322981">
    <property type="component" value="Unassembled WGS sequence"/>
</dbReference>
<dbReference type="RefSeq" id="WP_150094818.1">
    <property type="nucleotide sequence ID" value="NZ_JBFUOH010000137.1"/>
</dbReference>
<dbReference type="SUPFAM" id="SSF51306">
    <property type="entry name" value="LexA/Signal peptidase"/>
    <property type="match status" value="1"/>
</dbReference>
<feature type="domain" description="Helicase ATP-binding" evidence="1">
    <location>
        <begin position="223"/>
        <end position="373"/>
    </location>
</feature>
<reference evidence="3 4" key="1">
    <citation type="submission" date="2019-09" db="EMBL/GenBank/DDBJ databases">
        <title>Whole-genome sequence of the purple sulfur bacterium Thiohalocapsa marina DSM 19078.</title>
        <authorList>
            <person name="Kyndt J.A."/>
            <person name="Meyer T.E."/>
        </authorList>
    </citation>
    <scope>NUCLEOTIDE SEQUENCE [LARGE SCALE GENOMIC DNA]</scope>
    <source>
        <strain evidence="3 4">DSM 19078</strain>
    </source>
</reference>
<dbReference type="SUPFAM" id="SSF56024">
    <property type="entry name" value="Phospholipase D/nuclease"/>
    <property type="match status" value="1"/>
</dbReference>
<dbReference type="Gene3D" id="2.10.109.10">
    <property type="entry name" value="Umud Fragment, subunit A"/>
    <property type="match status" value="1"/>
</dbReference>
<organism evidence="3 4">
    <name type="scientific">Thiohalocapsa marina</name>
    <dbReference type="NCBI Taxonomy" id="424902"/>
    <lineage>
        <taxon>Bacteria</taxon>
        <taxon>Pseudomonadati</taxon>
        <taxon>Pseudomonadota</taxon>
        <taxon>Gammaproteobacteria</taxon>
        <taxon>Chromatiales</taxon>
        <taxon>Chromatiaceae</taxon>
        <taxon>Thiohalocapsa</taxon>
    </lineage>
</organism>
<dbReference type="SMART" id="SM00490">
    <property type="entry name" value="HELICc"/>
    <property type="match status" value="1"/>
</dbReference>
<dbReference type="AlphaFoldDB" id="A0A5M8FC51"/>
<keyword evidence="3" id="KW-0347">Helicase</keyword>
<protein>
    <submittedName>
        <fullName evidence="3">Helicase</fullName>
    </submittedName>
</protein>
<dbReference type="InterPro" id="IPR039418">
    <property type="entry name" value="LexA-like"/>
</dbReference>
<comment type="caution">
    <text evidence="3">The sequence shown here is derived from an EMBL/GenBank/DDBJ whole genome shotgun (WGS) entry which is preliminary data.</text>
</comment>
<dbReference type="InterPro" id="IPR015927">
    <property type="entry name" value="Peptidase_S24_S26A/B/C"/>
</dbReference>
<evidence type="ECO:0000313" key="3">
    <source>
        <dbReference type="EMBL" id="KAA6182249.1"/>
    </source>
</evidence>
<dbReference type="InterPro" id="IPR036286">
    <property type="entry name" value="LexA/Signal_pep-like_sf"/>
</dbReference>
<evidence type="ECO:0000259" key="2">
    <source>
        <dbReference type="PROSITE" id="PS51194"/>
    </source>
</evidence>
<sequence>MPQFLTTGGTGDPFLPHLLEAIRSADRIDLAVAFIKSSGLAMIYRALDDAIDIRGARLQVLTSDYLDVTDPQALRSLMLLAERGADIRVFEAERQSFHLKAYICTRTREGETVWGAAFVGSSNLSRTALTDGLEWNLRVAPTDDAESADSRRFREIRDRYEALFGHPRVQPLDYPWIERYEARRRLVQHLLVAAGCEEPEDRYLEAAPEPSEVQREALAALAETREQGFRRGLVVMATGLGKTYLAAFDSQTMGAERVLFVAHREEILLQAEASFQRVHPSARVGHYTGARKQTDVDLLFASVQTLGQAQHLERFAPDHFDYVVVDEFHHAAAPTYRRLLQHLRPRFLLGLTATPERTDQSDILSLCDDNLVYSRHLFDGIELGLLCPFRYFGIYDETVDYREVPWRNGRFDPQALENKLATQGRARHALRYWREQGRERTLAFCVSRSHADFMADRFQREGIRAAAVYRGSPLERSEALERLEQGRLQVIFSVDLFNEGVDLPAIDTVLMLRPTESKVLFLQQLGRGLRLHPEKEHLIVLDFIGNHQGFLNKPQALFDVGSSYGQLAAFGRRARDGELKLPPGCFANYDLAIIEFLIRLQGKGPATDYQVLRDSLNRRPTPAEFYRSGSSMQGLRKQHGHWWSLVADQDDLTPDEAACLDRHADFFREVETTSMTKCFKAVLLESMLDLDGFRQPPTVEALSAQALEVFRRRRGFIADIHKDLRQVDAVDERKWLSYWKGNPINAWTGGNRKDDAKRWFEVAEGRFRPTFSVAEGEHATFQTMVQELVDYRLAAYEPRLPVATAADDAATDADATDATVTGTAEAPATGARILHFPGPATVEASPAVEGAEVPYFPDLRIACGHFRTGRTDVEETYPVPAGHGGVDPSRHFVARATGNSMNGGKNPVRDGDYLLLELVDPTKAGSITGRVMAVERQDATGDDQYVLRRVTKLPDGRYVLKAANPEYPDFEANEDMRPMARLVASWSADG</sequence>
<dbReference type="PANTHER" id="PTHR47396">
    <property type="entry name" value="TYPE I RESTRICTION ENZYME ECOKI R PROTEIN"/>
    <property type="match status" value="1"/>
</dbReference>
<accession>A0A5M8FC51</accession>
<name>A0A5M8FC51_9GAMM</name>
<dbReference type="CDD" id="cd18032">
    <property type="entry name" value="DEXHc_RE_I_III_res"/>
    <property type="match status" value="1"/>
</dbReference>
<proteinExistence type="predicted"/>
<dbReference type="CDD" id="cd06529">
    <property type="entry name" value="S24_LexA-like"/>
    <property type="match status" value="1"/>
</dbReference>
<dbReference type="PROSITE" id="PS51194">
    <property type="entry name" value="HELICASE_CTER"/>
    <property type="match status" value="1"/>
</dbReference>
<dbReference type="PROSITE" id="PS51192">
    <property type="entry name" value="HELICASE_ATP_BIND_1"/>
    <property type="match status" value="1"/>
</dbReference>
<dbReference type="GO" id="GO:0005829">
    <property type="term" value="C:cytosol"/>
    <property type="evidence" value="ECO:0007669"/>
    <property type="project" value="TreeGrafter"/>
</dbReference>
<dbReference type="Pfam" id="PF00271">
    <property type="entry name" value="Helicase_C"/>
    <property type="match status" value="1"/>
</dbReference>
<dbReference type="Pfam" id="PF04851">
    <property type="entry name" value="ResIII"/>
    <property type="match status" value="1"/>
</dbReference>
<dbReference type="Pfam" id="PF00717">
    <property type="entry name" value="Peptidase_S24"/>
    <property type="match status" value="1"/>
</dbReference>
<evidence type="ECO:0000259" key="1">
    <source>
        <dbReference type="PROSITE" id="PS51192"/>
    </source>
</evidence>
<keyword evidence="3" id="KW-0547">Nucleotide-binding</keyword>
<keyword evidence="4" id="KW-1185">Reference proteome</keyword>
<feature type="domain" description="Helicase C-terminal" evidence="2">
    <location>
        <begin position="425"/>
        <end position="627"/>
    </location>
</feature>
<dbReference type="GO" id="GO:0003677">
    <property type="term" value="F:DNA binding"/>
    <property type="evidence" value="ECO:0007669"/>
    <property type="project" value="InterPro"/>
</dbReference>
<dbReference type="GO" id="GO:0016787">
    <property type="term" value="F:hydrolase activity"/>
    <property type="evidence" value="ECO:0007669"/>
    <property type="project" value="InterPro"/>
</dbReference>
<dbReference type="OrthoDB" id="9804086at2"/>
<evidence type="ECO:0000313" key="4">
    <source>
        <dbReference type="Proteomes" id="UP000322981"/>
    </source>
</evidence>
<dbReference type="InterPro" id="IPR006935">
    <property type="entry name" value="Helicase/UvrB_N"/>
</dbReference>
<dbReference type="InterPro" id="IPR025202">
    <property type="entry name" value="PLD-like_dom"/>
</dbReference>
<keyword evidence="3" id="KW-0378">Hydrolase</keyword>
<dbReference type="SUPFAM" id="SSF52540">
    <property type="entry name" value="P-loop containing nucleoside triphosphate hydrolases"/>
    <property type="match status" value="1"/>
</dbReference>
<dbReference type="Gene3D" id="3.40.50.300">
    <property type="entry name" value="P-loop containing nucleotide triphosphate hydrolases"/>
    <property type="match status" value="2"/>
</dbReference>